<evidence type="ECO:0000313" key="2">
    <source>
        <dbReference type="EMBL" id="MXU89452.1"/>
    </source>
</evidence>
<name>A0A6B0UA70_IXORI</name>
<feature type="transmembrane region" description="Helical" evidence="1">
    <location>
        <begin position="23"/>
        <end position="45"/>
    </location>
</feature>
<evidence type="ECO:0000256" key="1">
    <source>
        <dbReference type="SAM" id="Phobius"/>
    </source>
</evidence>
<keyword evidence="1" id="KW-0812">Transmembrane</keyword>
<keyword evidence="1" id="KW-1133">Transmembrane helix</keyword>
<keyword evidence="1" id="KW-0472">Membrane</keyword>
<proteinExistence type="predicted"/>
<dbReference type="EMBL" id="GIFC01007369">
    <property type="protein sequence ID" value="MXU89452.1"/>
    <property type="molecule type" value="Transcribed_RNA"/>
</dbReference>
<sequence length="108" mass="11671">MVKAQVQSISLLAVVANHCTRTVLLVGTLTPVATANVLSFVVVSVDVLSELYLRPTVAAIPNSFSLIDRPPEVSMPRLNPSVTLTDDLSLRMVVCVTVYVWVVFDSLS</sequence>
<dbReference type="AlphaFoldDB" id="A0A6B0UA70"/>
<protein>
    <submittedName>
        <fullName evidence="2">Putative secreted protein</fullName>
    </submittedName>
</protein>
<feature type="transmembrane region" description="Helical" evidence="1">
    <location>
        <begin position="88"/>
        <end position="107"/>
    </location>
</feature>
<accession>A0A6B0UA70</accession>
<reference evidence="2" key="1">
    <citation type="submission" date="2019-12" db="EMBL/GenBank/DDBJ databases">
        <title>An insight into the sialome of adult female Ixodes ricinus ticks feeding for 6 days.</title>
        <authorList>
            <person name="Perner J."/>
            <person name="Ribeiro J.M.C."/>
        </authorList>
    </citation>
    <scope>NUCLEOTIDE SEQUENCE</scope>
    <source>
        <strain evidence="2">Semi-engorged</strain>
        <tissue evidence="2">Salivary glands</tissue>
    </source>
</reference>
<organism evidence="2">
    <name type="scientific">Ixodes ricinus</name>
    <name type="common">Common tick</name>
    <name type="synonym">Acarus ricinus</name>
    <dbReference type="NCBI Taxonomy" id="34613"/>
    <lineage>
        <taxon>Eukaryota</taxon>
        <taxon>Metazoa</taxon>
        <taxon>Ecdysozoa</taxon>
        <taxon>Arthropoda</taxon>
        <taxon>Chelicerata</taxon>
        <taxon>Arachnida</taxon>
        <taxon>Acari</taxon>
        <taxon>Parasitiformes</taxon>
        <taxon>Ixodida</taxon>
        <taxon>Ixodoidea</taxon>
        <taxon>Ixodidae</taxon>
        <taxon>Ixodinae</taxon>
        <taxon>Ixodes</taxon>
    </lineage>
</organism>